<dbReference type="EMBL" id="LT906468">
    <property type="protein sequence ID" value="SNV51660.1"/>
    <property type="molecule type" value="Genomic_DNA"/>
</dbReference>
<evidence type="ECO:0000313" key="4">
    <source>
        <dbReference type="Proteomes" id="UP000215355"/>
    </source>
</evidence>
<dbReference type="SUPFAM" id="SSF103481">
    <property type="entry name" value="Multidrug resistance efflux transporter EmrE"/>
    <property type="match status" value="1"/>
</dbReference>
<keyword evidence="1" id="KW-0472">Membrane</keyword>
<protein>
    <submittedName>
        <fullName evidence="3">Phosphonate utilization associated putative membrane protein</fullName>
    </submittedName>
</protein>
<dbReference type="Pfam" id="PF00892">
    <property type="entry name" value="EamA"/>
    <property type="match status" value="1"/>
</dbReference>
<feature type="transmembrane region" description="Helical" evidence="1">
    <location>
        <begin position="77"/>
        <end position="95"/>
    </location>
</feature>
<dbReference type="Gene3D" id="1.10.3730.20">
    <property type="match status" value="1"/>
</dbReference>
<dbReference type="AlphaFoldDB" id="A0AAJ4XCK7"/>
<keyword evidence="1" id="KW-1133">Transmembrane helix</keyword>
<keyword evidence="1" id="KW-0812">Transmembrane</keyword>
<evidence type="ECO:0000256" key="1">
    <source>
        <dbReference type="SAM" id="Phobius"/>
    </source>
</evidence>
<dbReference type="KEGG" id="smiz:4412673_02486"/>
<dbReference type="GO" id="GO:0016020">
    <property type="term" value="C:membrane"/>
    <property type="evidence" value="ECO:0007669"/>
    <property type="project" value="InterPro"/>
</dbReference>
<accession>A0AAJ4XCK7</accession>
<evidence type="ECO:0000259" key="2">
    <source>
        <dbReference type="Pfam" id="PF00892"/>
    </source>
</evidence>
<organism evidence="3 4">
    <name type="scientific">Sphingobacterium mizutaii</name>
    <dbReference type="NCBI Taxonomy" id="1010"/>
    <lineage>
        <taxon>Bacteria</taxon>
        <taxon>Pseudomonadati</taxon>
        <taxon>Bacteroidota</taxon>
        <taxon>Sphingobacteriia</taxon>
        <taxon>Sphingobacteriales</taxon>
        <taxon>Sphingobacteriaceae</taxon>
        <taxon>Sphingobacterium</taxon>
    </lineage>
</organism>
<reference evidence="3 4" key="1">
    <citation type="submission" date="2017-06" db="EMBL/GenBank/DDBJ databases">
        <authorList>
            <consortium name="Pathogen Informatics"/>
        </authorList>
    </citation>
    <scope>NUCLEOTIDE SEQUENCE [LARGE SCALE GENOMIC DNA]</scope>
    <source>
        <strain evidence="3 4">NCTC12149</strain>
    </source>
</reference>
<feature type="transmembrane region" description="Helical" evidence="1">
    <location>
        <begin position="23"/>
        <end position="41"/>
    </location>
</feature>
<dbReference type="InterPro" id="IPR037185">
    <property type="entry name" value="EmrE-like"/>
</dbReference>
<evidence type="ECO:0000313" key="3">
    <source>
        <dbReference type="EMBL" id="SNV51660.1"/>
    </source>
</evidence>
<name>A0AAJ4XCK7_9SPHI</name>
<dbReference type="Proteomes" id="UP000215355">
    <property type="component" value="Chromosome 1"/>
</dbReference>
<gene>
    <name evidence="3" type="ORF">SAMEA4412673_02486</name>
</gene>
<dbReference type="InterPro" id="IPR000620">
    <property type="entry name" value="EamA_dom"/>
</dbReference>
<sequence length="96" mass="10278">MIWSIVLVKVELKDMGSISKQNILLLILSGIGTGLSWIFYFKALQLGNVPQVAAIDKLSVAITIILSIIFLKEALTVKTAIGAGLIILGTLVLSIK</sequence>
<proteinExistence type="predicted"/>
<feature type="domain" description="EamA" evidence="2">
    <location>
        <begin position="19"/>
        <end position="94"/>
    </location>
</feature>